<dbReference type="Proteomes" id="UP000437748">
    <property type="component" value="Unassembled WGS sequence"/>
</dbReference>
<gene>
    <name evidence="1" type="ORF">GCL60_07455</name>
</gene>
<accession>A0A6N6VSQ5</accession>
<evidence type="ECO:0008006" key="3">
    <source>
        <dbReference type="Google" id="ProtNLM"/>
    </source>
</evidence>
<organism evidence="1 2">
    <name type="scientific">Silvanigrella paludirubra</name>
    <dbReference type="NCBI Taxonomy" id="2499159"/>
    <lineage>
        <taxon>Bacteria</taxon>
        <taxon>Pseudomonadati</taxon>
        <taxon>Bdellovibrionota</taxon>
        <taxon>Oligoflexia</taxon>
        <taxon>Silvanigrellales</taxon>
        <taxon>Silvanigrellaceae</taxon>
        <taxon>Silvanigrella</taxon>
    </lineage>
</organism>
<keyword evidence="2" id="KW-1185">Reference proteome</keyword>
<proteinExistence type="predicted"/>
<protein>
    <recommendedName>
        <fullName evidence="3">Lipoprotein</fullName>
    </recommendedName>
</protein>
<name>A0A6N6VSQ5_9BACT</name>
<evidence type="ECO:0000313" key="2">
    <source>
        <dbReference type="Proteomes" id="UP000437748"/>
    </source>
</evidence>
<reference evidence="1 2" key="1">
    <citation type="submission" date="2019-10" db="EMBL/GenBank/DDBJ databases">
        <title>New species of Slilvanegrellaceae.</title>
        <authorList>
            <person name="Pitt A."/>
            <person name="Hahn M.W."/>
        </authorList>
    </citation>
    <scope>NUCLEOTIDE SEQUENCE [LARGE SCALE GENOMIC DNA]</scope>
    <source>
        <strain evidence="1 2">SP-Ram-0.45-NSY-1</strain>
    </source>
</reference>
<dbReference type="EMBL" id="WFLM01000003">
    <property type="protein sequence ID" value="KAB8038691.1"/>
    <property type="molecule type" value="Genomic_DNA"/>
</dbReference>
<dbReference type="RefSeq" id="WP_153419923.1">
    <property type="nucleotide sequence ID" value="NZ_WFLM01000003.1"/>
</dbReference>
<evidence type="ECO:0000313" key="1">
    <source>
        <dbReference type="EMBL" id="KAB8038691.1"/>
    </source>
</evidence>
<dbReference type="AlphaFoldDB" id="A0A6N6VSQ5"/>
<comment type="caution">
    <text evidence="1">The sequence shown here is derived from an EMBL/GenBank/DDBJ whole genome shotgun (WGS) entry which is preliminary data.</text>
</comment>
<sequence>MKYSVIFKLACPIFILTPFIMGCKGNTNSNNSPQESNKNELSNVETSIDLALIDNIASDKSNFQNINVDTFSIKGLYGADCKGRKENESWLLTKNKIGSTLILKQGNSTCKLTVTGIKYSNNDNTEVEYALKPKSYILSKNASEENLEFHKETNSVSGPDILYSKMIITPDDFSTNPIIKIYLSELNKRFELNKKWNEFTSSKIFKPEIDPNNNIKFIEASDYKEVTYSSASENPFKIEFDIDNKQLIYLGHLNLISTIPAKKYIIVKGDKVQDNYKSIHSVFIAARKSYAITAGKNLKIDAHDLRIDGELPDTLDENRKEVVKIIFATSESGEILNSYQVFKLTIQKE</sequence>
<dbReference type="PROSITE" id="PS51257">
    <property type="entry name" value="PROKAR_LIPOPROTEIN"/>
    <property type="match status" value="1"/>
</dbReference>